<evidence type="ECO:0000313" key="2">
    <source>
        <dbReference type="Proteomes" id="UP001375539"/>
    </source>
</evidence>
<proteinExistence type="predicted"/>
<protein>
    <submittedName>
        <fullName evidence="1">Recombinase family protein</fullName>
    </submittedName>
</protein>
<comment type="caution">
    <text evidence="1">The sequence shown here is derived from an EMBL/GenBank/DDBJ whole genome shotgun (WGS) entry which is preliminary data.</text>
</comment>
<keyword evidence="2" id="KW-1185">Reference proteome</keyword>
<accession>A0ACC6QBB5</accession>
<sequence length="304" mass="33935">MRGTTMDEIERPYDGCGKCLLGVRRLSRVKAATTSPERQREDVLTAAAAIGGHIIDWADDWEVSGATDPMTRPKLGPWLRDERGKYDGLVAAAVDRLGRNVVDCLNTGYKMRDEGKLLVSYGHDGVWNLDDPNDENRFTMEAWGAQMELRAIQRRNRDATKNIRAAGRPKGKSSYGFQYVRTVPNGRVDRVELHPHAAEVLRNVARPHPRRPRERVGEQRDRSPEPTWRAVAGRPPCRDVRQAGRWTPLVPHELAQHAAVRRGNGLPGPPGQARHRPDGKPRLLRGRLLSVAATSSPSCRSPIA</sequence>
<reference evidence="1" key="1">
    <citation type="submission" date="2024-03" db="EMBL/GenBank/DDBJ databases">
        <title>Novel Streptomyces species of biotechnological and ecological value are a feature of Machair soil.</title>
        <authorList>
            <person name="Prole J.R."/>
            <person name="Goodfellow M."/>
            <person name="Allenby N."/>
            <person name="Ward A.C."/>
        </authorList>
    </citation>
    <scope>NUCLEOTIDE SEQUENCE</scope>
    <source>
        <strain evidence="1">MS1.AVA.4</strain>
    </source>
</reference>
<organism evidence="1 2">
    <name type="scientific">Streptomyces pratisoli</name>
    <dbReference type="NCBI Taxonomy" id="3139917"/>
    <lineage>
        <taxon>Bacteria</taxon>
        <taxon>Bacillati</taxon>
        <taxon>Actinomycetota</taxon>
        <taxon>Actinomycetes</taxon>
        <taxon>Kitasatosporales</taxon>
        <taxon>Streptomycetaceae</taxon>
        <taxon>Streptomyces</taxon>
    </lineage>
</organism>
<gene>
    <name evidence="1" type="ORF">WKI58_04130</name>
</gene>
<dbReference type="Proteomes" id="UP001375539">
    <property type="component" value="Unassembled WGS sequence"/>
</dbReference>
<name>A0ACC6QBB5_9ACTN</name>
<dbReference type="EMBL" id="JBBKAI010000002">
    <property type="protein sequence ID" value="MEJ8655722.1"/>
    <property type="molecule type" value="Genomic_DNA"/>
</dbReference>
<evidence type="ECO:0000313" key="1">
    <source>
        <dbReference type="EMBL" id="MEJ8655722.1"/>
    </source>
</evidence>